<dbReference type="Gene3D" id="1.10.1040.10">
    <property type="entry name" value="N-(1-d-carboxylethyl)-l-norvaline Dehydrogenase, domain 2"/>
    <property type="match status" value="1"/>
</dbReference>
<dbReference type="GO" id="GO:0016491">
    <property type="term" value="F:oxidoreductase activity"/>
    <property type="evidence" value="ECO:0007669"/>
    <property type="project" value="UniProtKB-KW"/>
</dbReference>
<accession>A0A6J6X010</accession>
<dbReference type="SUPFAM" id="SSF51735">
    <property type="entry name" value="NAD(P)-binding Rossmann-fold domains"/>
    <property type="match status" value="1"/>
</dbReference>
<evidence type="ECO:0000313" key="4">
    <source>
        <dbReference type="EMBL" id="CAB4787517.1"/>
    </source>
</evidence>
<gene>
    <name evidence="4" type="ORF">UFOPK2992_00160</name>
</gene>
<dbReference type="Gene3D" id="3.40.50.720">
    <property type="entry name" value="NAD(P)-binding Rossmann-like Domain"/>
    <property type="match status" value="1"/>
</dbReference>
<evidence type="ECO:0000256" key="2">
    <source>
        <dbReference type="ARBA" id="ARBA00023002"/>
    </source>
</evidence>
<dbReference type="InterPro" id="IPR002204">
    <property type="entry name" value="3-OH-isobutyrate_DH-rel_CS"/>
</dbReference>
<evidence type="ECO:0000259" key="3">
    <source>
        <dbReference type="Pfam" id="PF03446"/>
    </source>
</evidence>
<dbReference type="InterPro" id="IPR036291">
    <property type="entry name" value="NAD(P)-bd_dom_sf"/>
</dbReference>
<name>A0A6J6X010_9ZZZZ</name>
<feature type="domain" description="6-phosphogluconate dehydrogenase NADP-binding" evidence="3">
    <location>
        <begin position="26"/>
        <end position="180"/>
    </location>
</feature>
<dbReference type="AlphaFoldDB" id="A0A6J6X010"/>
<dbReference type="EMBL" id="CAFAAI010000012">
    <property type="protein sequence ID" value="CAB4787517.1"/>
    <property type="molecule type" value="Genomic_DNA"/>
</dbReference>
<dbReference type="InterPro" id="IPR006115">
    <property type="entry name" value="6PGDH_NADP-bd"/>
</dbReference>
<protein>
    <submittedName>
        <fullName evidence="4">Unannotated protein</fullName>
    </submittedName>
</protein>
<comment type="similarity">
    <text evidence="1">Belongs to the HIBADH-related family.</text>
</comment>
<keyword evidence="2" id="KW-0560">Oxidoreductase</keyword>
<dbReference type="SUPFAM" id="SSF48179">
    <property type="entry name" value="6-phosphogluconate dehydrogenase C-terminal domain-like"/>
    <property type="match status" value="1"/>
</dbReference>
<dbReference type="PROSITE" id="PS00895">
    <property type="entry name" value="3_HYDROXYISOBUT_DH"/>
    <property type="match status" value="1"/>
</dbReference>
<proteinExistence type="inferred from homology"/>
<dbReference type="InterPro" id="IPR008927">
    <property type="entry name" value="6-PGluconate_DH-like_C_sf"/>
</dbReference>
<dbReference type="PANTHER" id="PTHR43060:SF15">
    <property type="entry name" value="3-HYDROXYISOBUTYRATE DEHYDROGENASE-LIKE 1, MITOCHONDRIAL-RELATED"/>
    <property type="match status" value="1"/>
</dbReference>
<reference evidence="4" key="1">
    <citation type="submission" date="2020-05" db="EMBL/GenBank/DDBJ databases">
        <authorList>
            <person name="Chiriac C."/>
            <person name="Salcher M."/>
            <person name="Ghai R."/>
            <person name="Kavagutti S V."/>
        </authorList>
    </citation>
    <scope>NUCLEOTIDE SEQUENCE</scope>
</reference>
<dbReference type="PIRSF" id="PIRSF000103">
    <property type="entry name" value="HIBADH"/>
    <property type="match status" value="1"/>
</dbReference>
<sequence>MDQPSHHVHPWGYEVSEATQPSPVRFGYIGLGQMGSAMASRLLSTGATVTVCDLDAQAMAALVEQGATAASSPAELAQVCDIISICVPADAHIRQVLTGASGVQHGCSAGQTVLIHSTVSPQTITWARDTAAAWGVDLFDACVAGGGDAAKVGELVILAGGVSEMSQPVIDALNTYGSLVIDGGPVGSGAALKIGVNTMTYAQFAAASSAFDMVKTNGGNPQALMQAWRHTGQLGKLTESFTGLLGIPPAHIRGAFRESLLNTVSIATKDLELAEELMNNGDPRHAMITSLRESMTAVFGLEENNQ</sequence>
<dbReference type="PANTHER" id="PTHR43060">
    <property type="entry name" value="3-HYDROXYISOBUTYRATE DEHYDROGENASE-LIKE 1, MITOCHONDRIAL-RELATED"/>
    <property type="match status" value="1"/>
</dbReference>
<dbReference type="GO" id="GO:0050661">
    <property type="term" value="F:NADP binding"/>
    <property type="evidence" value="ECO:0007669"/>
    <property type="project" value="InterPro"/>
</dbReference>
<organism evidence="4">
    <name type="scientific">freshwater metagenome</name>
    <dbReference type="NCBI Taxonomy" id="449393"/>
    <lineage>
        <taxon>unclassified sequences</taxon>
        <taxon>metagenomes</taxon>
        <taxon>ecological metagenomes</taxon>
    </lineage>
</organism>
<evidence type="ECO:0000256" key="1">
    <source>
        <dbReference type="ARBA" id="ARBA00009080"/>
    </source>
</evidence>
<dbReference type="InterPro" id="IPR013328">
    <property type="entry name" value="6PGD_dom2"/>
</dbReference>
<dbReference type="Pfam" id="PF03446">
    <property type="entry name" value="NAD_binding_2"/>
    <property type="match status" value="1"/>
</dbReference>
<dbReference type="InterPro" id="IPR015815">
    <property type="entry name" value="HIBADH-related"/>
</dbReference>